<keyword evidence="2" id="KW-1185">Reference proteome</keyword>
<protein>
    <submittedName>
        <fullName evidence="1">Uncharacterized protein</fullName>
    </submittedName>
</protein>
<sequence length="60" mass="7173">MFQERTLQNMFKDFSKNTRNTQLMKTDLYLISKRILKIILILMISEVNQQASALIFFKTD</sequence>
<dbReference type="AlphaFoldDB" id="A0A3M7RR34"/>
<organism evidence="1 2">
    <name type="scientific">Brachionus plicatilis</name>
    <name type="common">Marine rotifer</name>
    <name type="synonym">Brachionus muelleri</name>
    <dbReference type="NCBI Taxonomy" id="10195"/>
    <lineage>
        <taxon>Eukaryota</taxon>
        <taxon>Metazoa</taxon>
        <taxon>Spiralia</taxon>
        <taxon>Gnathifera</taxon>
        <taxon>Rotifera</taxon>
        <taxon>Eurotatoria</taxon>
        <taxon>Monogononta</taxon>
        <taxon>Pseudotrocha</taxon>
        <taxon>Ploima</taxon>
        <taxon>Brachionidae</taxon>
        <taxon>Brachionus</taxon>
    </lineage>
</organism>
<reference evidence="1 2" key="1">
    <citation type="journal article" date="2018" name="Sci. Rep.">
        <title>Genomic signatures of local adaptation to the degree of environmental predictability in rotifers.</title>
        <authorList>
            <person name="Franch-Gras L."/>
            <person name="Hahn C."/>
            <person name="Garcia-Roger E.M."/>
            <person name="Carmona M.J."/>
            <person name="Serra M."/>
            <person name="Gomez A."/>
        </authorList>
    </citation>
    <scope>NUCLEOTIDE SEQUENCE [LARGE SCALE GENOMIC DNA]</scope>
    <source>
        <strain evidence="1">HYR1</strain>
    </source>
</reference>
<gene>
    <name evidence="1" type="ORF">BpHYR1_038385</name>
</gene>
<proteinExistence type="predicted"/>
<evidence type="ECO:0000313" key="2">
    <source>
        <dbReference type="Proteomes" id="UP000276133"/>
    </source>
</evidence>
<name>A0A3M7RR34_BRAPC</name>
<dbReference type="EMBL" id="REGN01002811">
    <property type="protein sequence ID" value="RNA26014.1"/>
    <property type="molecule type" value="Genomic_DNA"/>
</dbReference>
<dbReference type="Proteomes" id="UP000276133">
    <property type="component" value="Unassembled WGS sequence"/>
</dbReference>
<accession>A0A3M7RR34</accession>
<evidence type="ECO:0000313" key="1">
    <source>
        <dbReference type="EMBL" id="RNA26014.1"/>
    </source>
</evidence>
<comment type="caution">
    <text evidence="1">The sequence shown here is derived from an EMBL/GenBank/DDBJ whole genome shotgun (WGS) entry which is preliminary data.</text>
</comment>